<organism evidence="1 2">
    <name type="scientific">Flavobacterium lipolyticum</name>
    <dbReference type="NCBI Taxonomy" id="2893754"/>
    <lineage>
        <taxon>Bacteria</taxon>
        <taxon>Pseudomonadati</taxon>
        <taxon>Bacteroidota</taxon>
        <taxon>Flavobacteriia</taxon>
        <taxon>Flavobacteriales</taxon>
        <taxon>Flavobacteriaceae</taxon>
        <taxon>Flavobacterium</taxon>
    </lineage>
</organism>
<name>A0ABS8LV87_9FLAO</name>
<proteinExistence type="predicted"/>
<dbReference type="EMBL" id="JAJJMN010000001">
    <property type="protein sequence ID" value="MCC9016480.1"/>
    <property type="molecule type" value="Genomic_DNA"/>
</dbReference>
<gene>
    <name evidence="1" type="ORF">LNQ34_01665</name>
</gene>
<reference evidence="1" key="1">
    <citation type="submission" date="2021-11" db="EMBL/GenBank/DDBJ databases">
        <title>Description of novel Flavobacterium species.</title>
        <authorList>
            <person name="Saticioglu I.B."/>
            <person name="Ay H."/>
            <person name="Altun S."/>
            <person name="Duman M."/>
        </authorList>
    </citation>
    <scope>NUCLEOTIDE SEQUENCE</scope>
    <source>
        <strain evidence="1">F-126</strain>
    </source>
</reference>
<accession>A0ABS8LV87</accession>
<sequence length="172" mass="20927">MKQIGIKNEIFIAIDEKISNRWFSKIVFVINEHDFKYNEEENLSFLCVDFEVFKIAIDNDPKVFKDDYFWSINNDELIKKWNNYFNSKTVEEMEDPEIELFDKKFNTVKIPFTSRFFNLWVFIGYLKDDIWHWKVWETINPKEILDFKISAKSLNELLIQTPNYLRETILLD</sequence>
<protein>
    <submittedName>
        <fullName evidence="1">Uncharacterized protein</fullName>
    </submittedName>
</protein>
<comment type="caution">
    <text evidence="1">The sequence shown here is derived from an EMBL/GenBank/DDBJ whole genome shotgun (WGS) entry which is preliminary data.</text>
</comment>
<dbReference type="Proteomes" id="UP001430700">
    <property type="component" value="Unassembled WGS sequence"/>
</dbReference>
<keyword evidence="2" id="KW-1185">Reference proteome</keyword>
<evidence type="ECO:0000313" key="2">
    <source>
        <dbReference type="Proteomes" id="UP001430700"/>
    </source>
</evidence>
<evidence type="ECO:0000313" key="1">
    <source>
        <dbReference type="EMBL" id="MCC9016480.1"/>
    </source>
</evidence>
<dbReference type="RefSeq" id="WP_229998463.1">
    <property type="nucleotide sequence ID" value="NZ_JAJJMN010000001.1"/>
</dbReference>